<evidence type="ECO:0000313" key="8">
    <source>
        <dbReference type="Proteomes" id="UP000033740"/>
    </source>
</evidence>
<evidence type="ECO:0000313" key="7">
    <source>
        <dbReference type="EMBL" id="KJL33957.1"/>
    </source>
</evidence>
<evidence type="ECO:0000256" key="4">
    <source>
        <dbReference type="ARBA" id="ARBA00023163"/>
    </source>
</evidence>
<proteinExistence type="inferred from homology"/>
<name>A0A0F0LL63_9MICO</name>
<dbReference type="STRING" id="582680.RS86_01393"/>
<protein>
    <submittedName>
        <fullName evidence="7">HTH-type transcriptional regulator CysL</fullName>
    </submittedName>
</protein>
<dbReference type="EMBL" id="JYIX01000031">
    <property type="protein sequence ID" value="KJL33957.1"/>
    <property type="molecule type" value="Genomic_DNA"/>
</dbReference>
<feature type="region of interest" description="Disordered" evidence="5">
    <location>
        <begin position="310"/>
        <end position="330"/>
    </location>
</feature>
<evidence type="ECO:0000256" key="1">
    <source>
        <dbReference type="ARBA" id="ARBA00009437"/>
    </source>
</evidence>
<keyword evidence="4" id="KW-0804">Transcription</keyword>
<organism evidence="7 8">
    <name type="scientific">Microbacterium azadirachtae</name>
    <dbReference type="NCBI Taxonomy" id="582680"/>
    <lineage>
        <taxon>Bacteria</taxon>
        <taxon>Bacillati</taxon>
        <taxon>Actinomycetota</taxon>
        <taxon>Actinomycetes</taxon>
        <taxon>Micrococcales</taxon>
        <taxon>Microbacteriaceae</taxon>
        <taxon>Microbacterium</taxon>
    </lineage>
</organism>
<keyword evidence="3" id="KW-0238">DNA-binding</keyword>
<evidence type="ECO:0000256" key="5">
    <source>
        <dbReference type="SAM" id="MobiDB-lite"/>
    </source>
</evidence>
<evidence type="ECO:0000256" key="2">
    <source>
        <dbReference type="ARBA" id="ARBA00023015"/>
    </source>
</evidence>
<comment type="similarity">
    <text evidence="1">Belongs to the LysR transcriptional regulatory family.</text>
</comment>
<dbReference type="InterPro" id="IPR000847">
    <property type="entry name" value="LysR_HTH_N"/>
</dbReference>
<dbReference type="GO" id="GO:0000976">
    <property type="term" value="F:transcription cis-regulatory region binding"/>
    <property type="evidence" value="ECO:0007669"/>
    <property type="project" value="TreeGrafter"/>
</dbReference>
<dbReference type="Gene3D" id="1.10.10.10">
    <property type="entry name" value="Winged helix-like DNA-binding domain superfamily/Winged helix DNA-binding domain"/>
    <property type="match status" value="1"/>
</dbReference>
<accession>A0A0F0LL63</accession>
<dbReference type="InterPro" id="IPR036388">
    <property type="entry name" value="WH-like_DNA-bd_sf"/>
</dbReference>
<dbReference type="GO" id="GO:0003700">
    <property type="term" value="F:DNA-binding transcription factor activity"/>
    <property type="evidence" value="ECO:0007669"/>
    <property type="project" value="InterPro"/>
</dbReference>
<dbReference type="SUPFAM" id="SSF53850">
    <property type="entry name" value="Periplasmic binding protein-like II"/>
    <property type="match status" value="1"/>
</dbReference>
<dbReference type="InterPro" id="IPR036390">
    <property type="entry name" value="WH_DNA-bd_sf"/>
</dbReference>
<dbReference type="PATRIC" id="fig|582680.6.peg.1430"/>
<gene>
    <name evidence="7" type="primary">cysL</name>
    <name evidence="7" type="ORF">RS86_01393</name>
</gene>
<dbReference type="AlphaFoldDB" id="A0A0F0LL63"/>
<dbReference type="PANTHER" id="PTHR30126:SF39">
    <property type="entry name" value="HTH-TYPE TRANSCRIPTIONAL REGULATOR CYSL"/>
    <property type="match status" value="1"/>
</dbReference>
<comment type="caution">
    <text evidence="7">The sequence shown here is derived from an EMBL/GenBank/DDBJ whole genome shotgun (WGS) entry which is preliminary data.</text>
</comment>
<dbReference type="Proteomes" id="UP000033740">
    <property type="component" value="Unassembled WGS sequence"/>
</dbReference>
<dbReference type="Pfam" id="PF03466">
    <property type="entry name" value="LysR_substrate"/>
    <property type="match status" value="1"/>
</dbReference>
<dbReference type="Pfam" id="PF00126">
    <property type="entry name" value="HTH_1"/>
    <property type="match status" value="1"/>
</dbReference>
<reference evidence="7 8" key="1">
    <citation type="submission" date="2015-02" db="EMBL/GenBank/DDBJ databases">
        <title>Draft genome sequences of ten Microbacterium spp. with emphasis on heavy metal contaminated environments.</title>
        <authorList>
            <person name="Corretto E."/>
        </authorList>
    </citation>
    <scope>NUCLEOTIDE SEQUENCE [LARGE SCALE GENOMIC DNA]</scope>
    <source>
        <strain evidence="7 8">ARN176</strain>
    </source>
</reference>
<dbReference type="Gene3D" id="3.40.190.290">
    <property type="match status" value="1"/>
</dbReference>
<dbReference type="PROSITE" id="PS50931">
    <property type="entry name" value="HTH_LYSR"/>
    <property type="match status" value="1"/>
</dbReference>
<evidence type="ECO:0000259" key="6">
    <source>
        <dbReference type="PROSITE" id="PS50931"/>
    </source>
</evidence>
<keyword evidence="2" id="KW-0805">Transcription regulation</keyword>
<feature type="domain" description="HTH lysR-type" evidence="6">
    <location>
        <begin position="2"/>
        <end position="59"/>
    </location>
</feature>
<dbReference type="SUPFAM" id="SSF46785">
    <property type="entry name" value="Winged helix' DNA-binding domain"/>
    <property type="match status" value="1"/>
</dbReference>
<dbReference type="PANTHER" id="PTHR30126">
    <property type="entry name" value="HTH-TYPE TRANSCRIPTIONAL REGULATOR"/>
    <property type="match status" value="1"/>
</dbReference>
<evidence type="ECO:0000256" key="3">
    <source>
        <dbReference type="ARBA" id="ARBA00023125"/>
    </source>
</evidence>
<sequence length="330" mass="34547">MPDIGSLELLVAVVRTGSISGAARETGVTQQSASARLRAVERQLGLALFHRAPSGTRPTLEGEVVASWADDVLAAVGRFRAATRTLRGESTARLTIAASQTVSARLLPLWLVALRRRQVEAGRTPTAVQLLSGNSTDAEALVRDGHADLAFIESSEVPADLGTSTVDHDELVLVVAPERAWGQDGPVTFAEAADEALVAREQGSGTRRAWEDEVRRRLGRDAAEPAVVLPTSAAVRSAVAGGLGAAVMSRREAADDIRLGRLRAVRTTGEPVMRPITALWRGGARDLSAAGRELIEVAVATAREQAVPFVSPSARSGTGPAPSAGGRSAR</sequence>
<dbReference type="InterPro" id="IPR005119">
    <property type="entry name" value="LysR_subst-bd"/>
</dbReference>
<keyword evidence="8" id="KW-1185">Reference proteome</keyword>